<organism evidence="3 4">
    <name type="scientific">Ceratopteris richardii</name>
    <name type="common">Triangle waterfern</name>
    <dbReference type="NCBI Taxonomy" id="49495"/>
    <lineage>
        <taxon>Eukaryota</taxon>
        <taxon>Viridiplantae</taxon>
        <taxon>Streptophyta</taxon>
        <taxon>Embryophyta</taxon>
        <taxon>Tracheophyta</taxon>
        <taxon>Polypodiopsida</taxon>
        <taxon>Polypodiidae</taxon>
        <taxon>Polypodiales</taxon>
        <taxon>Pteridineae</taxon>
        <taxon>Pteridaceae</taxon>
        <taxon>Parkerioideae</taxon>
        <taxon>Ceratopteris</taxon>
    </lineage>
</organism>
<comment type="caution">
    <text evidence="3">The sequence shown here is derived from an EMBL/GenBank/DDBJ whole genome shotgun (WGS) entry which is preliminary data.</text>
</comment>
<dbReference type="EMBL" id="CM035443">
    <property type="protein sequence ID" value="KAH7278727.1"/>
    <property type="molecule type" value="Genomic_DNA"/>
</dbReference>
<keyword evidence="4" id="KW-1185">Reference proteome</keyword>
<reference evidence="3" key="1">
    <citation type="submission" date="2021-08" db="EMBL/GenBank/DDBJ databases">
        <title>WGS assembly of Ceratopteris richardii.</title>
        <authorList>
            <person name="Marchant D.B."/>
            <person name="Chen G."/>
            <person name="Jenkins J."/>
            <person name="Shu S."/>
            <person name="Leebens-Mack J."/>
            <person name="Grimwood J."/>
            <person name="Schmutz J."/>
            <person name="Soltis P."/>
            <person name="Soltis D."/>
            <person name="Chen Z.-H."/>
        </authorList>
    </citation>
    <scope>NUCLEOTIDE SEQUENCE</scope>
    <source>
        <strain evidence="3">Whitten #5841</strain>
        <tissue evidence="3">Leaf</tissue>
    </source>
</reference>
<protein>
    <recommendedName>
        <fullName evidence="2">GRAM domain-containing protein</fullName>
    </recommendedName>
</protein>
<proteinExistence type="inferred from homology"/>
<name>A0A8T2Q402_CERRI</name>
<dbReference type="AlphaFoldDB" id="A0A8T2Q402"/>
<dbReference type="Proteomes" id="UP000825935">
    <property type="component" value="Chromosome 38"/>
</dbReference>
<evidence type="ECO:0000256" key="1">
    <source>
        <dbReference type="ARBA" id="ARBA00009414"/>
    </source>
</evidence>
<sequence length="291" mass="32206">MGLSDKEQSVAYPVVYPSVESGGEQAYNTVRWGTYTMGNPSKPEDHPQNKQAATWEPLPSNVVDQGDHMHFYGQQPSSSSTGYTYPPATGTANPYVITSPASGSTGKSPMDIIQEYFNKWRQKFEEIAKKAEIATGNVWQHLKTGPNMADTAWGRLSQGTRLLSEGGFENVYRQTFQTAPDEQLLKTYACYLSTSAGPVAGTLYISSRQIAFCSDRPLSYQPALGQTAWSYYKVVVPVDRLQVVTGTSSSQNASEKYIKIQTTDGFEFWFMGFVNYDKAIRNLQAAQVQSS</sequence>
<dbReference type="OrthoDB" id="732558at2759"/>
<dbReference type="SMART" id="SM00568">
    <property type="entry name" value="GRAM"/>
    <property type="match status" value="1"/>
</dbReference>
<gene>
    <name evidence="3" type="ORF">KP509_38G053800</name>
</gene>
<comment type="similarity">
    <text evidence="1">Belongs to the GEM family.</text>
</comment>
<accession>A0A8T2Q402</accession>
<dbReference type="InterPro" id="IPR011993">
    <property type="entry name" value="PH-like_dom_sf"/>
</dbReference>
<dbReference type="Pfam" id="PF02893">
    <property type="entry name" value="GRAM"/>
    <property type="match status" value="1"/>
</dbReference>
<dbReference type="InterPro" id="IPR037848">
    <property type="entry name" value="GEM-like"/>
</dbReference>
<evidence type="ECO:0000313" key="4">
    <source>
        <dbReference type="Proteomes" id="UP000825935"/>
    </source>
</evidence>
<feature type="domain" description="GRAM" evidence="2">
    <location>
        <begin position="170"/>
        <end position="245"/>
    </location>
</feature>
<evidence type="ECO:0000259" key="2">
    <source>
        <dbReference type="SMART" id="SM00568"/>
    </source>
</evidence>
<dbReference type="Gene3D" id="2.30.29.30">
    <property type="entry name" value="Pleckstrin-homology domain (PH domain)/Phosphotyrosine-binding domain (PTB)"/>
    <property type="match status" value="1"/>
</dbReference>
<dbReference type="PANTHER" id="PTHR31969">
    <property type="entry name" value="GEM-LIKE PROTEIN 2"/>
    <property type="match status" value="1"/>
</dbReference>
<dbReference type="InterPro" id="IPR004182">
    <property type="entry name" value="GRAM"/>
</dbReference>
<evidence type="ECO:0000313" key="3">
    <source>
        <dbReference type="EMBL" id="KAH7278727.1"/>
    </source>
</evidence>